<dbReference type="EMBL" id="KB521583">
    <property type="protein sequence ID" value="EMP37603.1"/>
    <property type="molecule type" value="Genomic_DNA"/>
</dbReference>
<dbReference type="AlphaFoldDB" id="M7BZT3"/>
<feature type="compositionally biased region" description="Polar residues" evidence="1">
    <location>
        <begin position="176"/>
        <end position="187"/>
    </location>
</feature>
<sequence>MADDRFATFFRAGAILLSAASAVGLQTIVIIHRFRYHSALLVVSKGRFRCNSARLLLSRHTTASVQPAQLLCPGSRRCRRSAKLVIQPLLPCTSALLQTPYHGKHGACSDHCGSYEHCKHLVHYHAVYAEPEPAKAEKKLLQISGCLLRRDYEATDNSRLLNGSNGLKHSQILEQQSYQSDRSTGGRFSQRREDPLNRPQIALPSTLVLHQNEKHYKQPRLYKISFPVKLLPGSFSILGVEPNQLYFITLQSSLAVVLNLRPRYYSCNAGVLLDTTGCVRLSNSSNSQACFSHLNLHLANSNHSSLLVTSSQLSIYGHLQNRFLHRATLEGHSNFG</sequence>
<feature type="region of interest" description="Disordered" evidence="1">
    <location>
        <begin position="176"/>
        <end position="195"/>
    </location>
</feature>
<evidence type="ECO:0000256" key="1">
    <source>
        <dbReference type="SAM" id="MobiDB-lite"/>
    </source>
</evidence>
<accession>M7BZT3</accession>
<reference evidence="3" key="1">
    <citation type="journal article" date="2013" name="Nat. Genet.">
        <title>The draft genomes of soft-shell turtle and green sea turtle yield insights into the development and evolution of the turtle-specific body plan.</title>
        <authorList>
            <person name="Wang Z."/>
            <person name="Pascual-Anaya J."/>
            <person name="Zadissa A."/>
            <person name="Li W."/>
            <person name="Niimura Y."/>
            <person name="Huang Z."/>
            <person name="Li C."/>
            <person name="White S."/>
            <person name="Xiong Z."/>
            <person name="Fang D."/>
            <person name="Wang B."/>
            <person name="Ming Y."/>
            <person name="Chen Y."/>
            <person name="Zheng Y."/>
            <person name="Kuraku S."/>
            <person name="Pignatelli M."/>
            <person name="Herrero J."/>
            <person name="Beal K."/>
            <person name="Nozawa M."/>
            <person name="Li Q."/>
            <person name="Wang J."/>
            <person name="Zhang H."/>
            <person name="Yu L."/>
            <person name="Shigenobu S."/>
            <person name="Wang J."/>
            <person name="Liu J."/>
            <person name="Flicek P."/>
            <person name="Searle S."/>
            <person name="Wang J."/>
            <person name="Kuratani S."/>
            <person name="Yin Y."/>
            <person name="Aken B."/>
            <person name="Zhang G."/>
            <person name="Irie N."/>
        </authorList>
    </citation>
    <scope>NUCLEOTIDE SEQUENCE [LARGE SCALE GENOMIC DNA]</scope>
</reference>
<organism evidence="2 3">
    <name type="scientific">Chelonia mydas</name>
    <name type="common">Green sea-turtle</name>
    <name type="synonym">Chelonia agassizi</name>
    <dbReference type="NCBI Taxonomy" id="8469"/>
    <lineage>
        <taxon>Eukaryota</taxon>
        <taxon>Metazoa</taxon>
        <taxon>Chordata</taxon>
        <taxon>Craniata</taxon>
        <taxon>Vertebrata</taxon>
        <taxon>Euteleostomi</taxon>
        <taxon>Archelosauria</taxon>
        <taxon>Testudinata</taxon>
        <taxon>Testudines</taxon>
        <taxon>Cryptodira</taxon>
        <taxon>Durocryptodira</taxon>
        <taxon>Americhelydia</taxon>
        <taxon>Chelonioidea</taxon>
        <taxon>Cheloniidae</taxon>
        <taxon>Chelonia</taxon>
    </lineage>
</organism>
<evidence type="ECO:0000313" key="2">
    <source>
        <dbReference type="EMBL" id="EMP37603.1"/>
    </source>
</evidence>
<keyword evidence="3" id="KW-1185">Reference proteome</keyword>
<dbReference type="Proteomes" id="UP000031443">
    <property type="component" value="Unassembled WGS sequence"/>
</dbReference>
<gene>
    <name evidence="2" type="ORF">UY3_05180</name>
</gene>
<protein>
    <submittedName>
        <fullName evidence="2">Uncharacterized protein</fullName>
    </submittedName>
</protein>
<name>M7BZT3_CHEMY</name>
<evidence type="ECO:0000313" key="3">
    <source>
        <dbReference type="Proteomes" id="UP000031443"/>
    </source>
</evidence>
<proteinExistence type="predicted"/>